<evidence type="ECO:0000256" key="1">
    <source>
        <dbReference type="RuleBase" id="RU362001"/>
    </source>
</evidence>
<dbReference type="SUPFAM" id="SSF140453">
    <property type="entry name" value="EsxAB dimer-like"/>
    <property type="match status" value="1"/>
</dbReference>
<gene>
    <name evidence="2" type="ORF">NN4_29550</name>
</gene>
<organism evidence="2 3">
    <name type="scientific">Nocardia ninae NBRC 108245</name>
    <dbReference type="NCBI Taxonomy" id="1210091"/>
    <lineage>
        <taxon>Bacteria</taxon>
        <taxon>Bacillati</taxon>
        <taxon>Actinomycetota</taxon>
        <taxon>Actinomycetes</taxon>
        <taxon>Mycobacteriales</taxon>
        <taxon>Nocardiaceae</taxon>
        <taxon>Nocardia</taxon>
    </lineage>
</organism>
<dbReference type="AlphaFoldDB" id="A0A511MF03"/>
<keyword evidence="3" id="KW-1185">Reference proteome</keyword>
<name>A0A511MF03_9NOCA</name>
<dbReference type="Pfam" id="PF06013">
    <property type="entry name" value="WXG100"/>
    <property type="match status" value="1"/>
</dbReference>
<dbReference type="OrthoDB" id="3787781at2"/>
<comment type="similarity">
    <text evidence="1">Belongs to the WXG100 family.</text>
</comment>
<comment type="caution">
    <text evidence="2">The sequence shown here is derived from an EMBL/GenBank/DDBJ whole genome shotgun (WGS) entry which is preliminary data.</text>
</comment>
<reference evidence="2 3" key="1">
    <citation type="submission" date="2019-07" db="EMBL/GenBank/DDBJ databases">
        <title>Whole genome shotgun sequence of Nocardia ninae NBRC 108245.</title>
        <authorList>
            <person name="Hosoyama A."/>
            <person name="Uohara A."/>
            <person name="Ohji S."/>
            <person name="Ichikawa N."/>
        </authorList>
    </citation>
    <scope>NUCLEOTIDE SEQUENCE [LARGE SCALE GENOMIC DNA]</scope>
    <source>
        <strain evidence="2 3">NBRC 108245</strain>
    </source>
</reference>
<accession>A0A511MF03</accession>
<evidence type="ECO:0000313" key="2">
    <source>
        <dbReference type="EMBL" id="GEM38436.1"/>
    </source>
</evidence>
<dbReference type="InterPro" id="IPR036689">
    <property type="entry name" value="ESAT-6-like_sf"/>
</dbReference>
<dbReference type="NCBIfam" id="TIGR03930">
    <property type="entry name" value="WXG100_ESAT6"/>
    <property type="match status" value="1"/>
</dbReference>
<dbReference type="Gene3D" id="1.10.287.1060">
    <property type="entry name" value="ESAT-6-like"/>
    <property type="match status" value="1"/>
</dbReference>
<dbReference type="RefSeq" id="WP_147130724.1">
    <property type="nucleotide sequence ID" value="NZ_BJXA01000016.1"/>
</dbReference>
<dbReference type="Proteomes" id="UP000321424">
    <property type="component" value="Unassembled WGS sequence"/>
</dbReference>
<dbReference type="EMBL" id="BJXA01000016">
    <property type="protein sequence ID" value="GEM38436.1"/>
    <property type="molecule type" value="Genomic_DNA"/>
</dbReference>
<evidence type="ECO:0000313" key="3">
    <source>
        <dbReference type="Proteomes" id="UP000321424"/>
    </source>
</evidence>
<dbReference type="InterPro" id="IPR010310">
    <property type="entry name" value="T7SS_ESAT-6-like"/>
</dbReference>
<sequence>MSDELQVEPDRLRDAARFIADKAQIIKDGIVQLDKTVGQELLADGWQGNAASAYDESWIEWKQGADDIAAALEESASNLVDAAHRYEMRDQVNRDAIAQAGE</sequence>
<proteinExistence type="inferred from homology"/>
<protein>
    <recommendedName>
        <fullName evidence="1">ESAT-6-like protein</fullName>
    </recommendedName>
</protein>